<comment type="caution">
    <text evidence="1">The sequence shown here is derived from an EMBL/GenBank/DDBJ whole genome shotgun (WGS) entry which is preliminary data.</text>
</comment>
<name>A0ACB9D0H5_CICIN</name>
<reference evidence="2" key="1">
    <citation type="journal article" date="2022" name="Mol. Ecol. Resour.">
        <title>The genomes of chicory, endive, great burdock and yacon provide insights into Asteraceae palaeo-polyploidization history and plant inulin production.</title>
        <authorList>
            <person name="Fan W."/>
            <person name="Wang S."/>
            <person name="Wang H."/>
            <person name="Wang A."/>
            <person name="Jiang F."/>
            <person name="Liu H."/>
            <person name="Zhao H."/>
            <person name="Xu D."/>
            <person name="Zhang Y."/>
        </authorList>
    </citation>
    <scope>NUCLEOTIDE SEQUENCE [LARGE SCALE GENOMIC DNA]</scope>
    <source>
        <strain evidence="2">cv. Punajuju</strain>
    </source>
</reference>
<evidence type="ECO:0000313" key="1">
    <source>
        <dbReference type="EMBL" id="KAI3739856.1"/>
    </source>
</evidence>
<accession>A0ACB9D0H5</accession>
<proteinExistence type="predicted"/>
<gene>
    <name evidence="1" type="ORF">L2E82_30268</name>
</gene>
<sequence length="106" mass="12416">MPSKCWIKVQFEILIYKLVTNDEIEAIGDFVPPPPLSFLAEMEGIGVIEPLLKRYRFTRSIYKMPKTRLFLDIHVKNVALTYSLNTTNFLHSWIPICKMEKALEDR</sequence>
<dbReference type="EMBL" id="CM042013">
    <property type="protein sequence ID" value="KAI3739856.1"/>
    <property type="molecule type" value="Genomic_DNA"/>
</dbReference>
<reference evidence="1 2" key="2">
    <citation type="journal article" date="2022" name="Mol. Ecol. Resour.">
        <title>The genomes of chicory, endive, great burdock and yacon provide insights into Asteraceae paleo-polyploidization history and plant inulin production.</title>
        <authorList>
            <person name="Fan W."/>
            <person name="Wang S."/>
            <person name="Wang H."/>
            <person name="Wang A."/>
            <person name="Jiang F."/>
            <person name="Liu H."/>
            <person name="Zhao H."/>
            <person name="Xu D."/>
            <person name="Zhang Y."/>
        </authorList>
    </citation>
    <scope>NUCLEOTIDE SEQUENCE [LARGE SCALE GENOMIC DNA]</scope>
    <source>
        <strain evidence="2">cv. Punajuju</strain>
        <tissue evidence="1">Leaves</tissue>
    </source>
</reference>
<protein>
    <submittedName>
        <fullName evidence="1">Uncharacterized protein</fullName>
    </submittedName>
</protein>
<evidence type="ECO:0000313" key="2">
    <source>
        <dbReference type="Proteomes" id="UP001055811"/>
    </source>
</evidence>
<dbReference type="Proteomes" id="UP001055811">
    <property type="component" value="Linkage Group LG05"/>
</dbReference>
<keyword evidence="2" id="KW-1185">Reference proteome</keyword>
<organism evidence="1 2">
    <name type="scientific">Cichorium intybus</name>
    <name type="common">Chicory</name>
    <dbReference type="NCBI Taxonomy" id="13427"/>
    <lineage>
        <taxon>Eukaryota</taxon>
        <taxon>Viridiplantae</taxon>
        <taxon>Streptophyta</taxon>
        <taxon>Embryophyta</taxon>
        <taxon>Tracheophyta</taxon>
        <taxon>Spermatophyta</taxon>
        <taxon>Magnoliopsida</taxon>
        <taxon>eudicotyledons</taxon>
        <taxon>Gunneridae</taxon>
        <taxon>Pentapetalae</taxon>
        <taxon>asterids</taxon>
        <taxon>campanulids</taxon>
        <taxon>Asterales</taxon>
        <taxon>Asteraceae</taxon>
        <taxon>Cichorioideae</taxon>
        <taxon>Cichorieae</taxon>
        <taxon>Cichoriinae</taxon>
        <taxon>Cichorium</taxon>
    </lineage>
</organism>